<feature type="repeat" description="WD" evidence="1">
    <location>
        <begin position="18"/>
        <end position="53"/>
    </location>
</feature>
<dbReference type="SUPFAM" id="SSF50978">
    <property type="entry name" value="WD40 repeat-like"/>
    <property type="match status" value="1"/>
</dbReference>
<gene>
    <name evidence="4" type="ORF">L210DRAFT_3649483</name>
</gene>
<accession>A0AAD4BLP1</accession>
<dbReference type="InterPro" id="IPR015943">
    <property type="entry name" value="WD40/YVTN_repeat-like_dom_sf"/>
</dbReference>
<keyword evidence="1" id="KW-0853">WD repeat</keyword>
<evidence type="ECO:0000256" key="1">
    <source>
        <dbReference type="PROSITE-ProRule" id="PRU00221"/>
    </source>
</evidence>
<dbReference type="InterPro" id="IPR001680">
    <property type="entry name" value="WD40_rpt"/>
</dbReference>
<dbReference type="Gene3D" id="2.130.10.10">
    <property type="entry name" value="YVTN repeat-like/Quinoprotein amine dehydrogenase"/>
    <property type="match status" value="2"/>
</dbReference>
<comment type="caution">
    <text evidence="4">The sequence shown here is derived from an EMBL/GenBank/DDBJ whole genome shotgun (WGS) entry which is preliminary data.</text>
</comment>
<dbReference type="SMART" id="SM00320">
    <property type="entry name" value="WD40"/>
    <property type="match status" value="4"/>
</dbReference>
<dbReference type="PROSITE" id="PS50082">
    <property type="entry name" value="WD_REPEATS_2"/>
    <property type="match status" value="1"/>
</dbReference>
<proteinExistence type="predicted"/>
<evidence type="ECO:0000259" key="3">
    <source>
        <dbReference type="Pfam" id="PF06985"/>
    </source>
</evidence>
<protein>
    <recommendedName>
        <fullName evidence="3">Heterokaryon incompatibility domain-containing protein</fullName>
    </recommendedName>
</protein>
<evidence type="ECO:0000313" key="5">
    <source>
        <dbReference type="Proteomes" id="UP001194468"/>
    </source>
</evidence>
<reference evidence="4" key="2">
    <citation type="journal article" date="2020" name="Nat. Commun.">
        <title>Large-scale genome sequencing of mycorrhizal fungi provides insights into the early evolution of symbiotic traits.</title>
        <authorList>
            <person name="Miyauchi S."/>
            <person name="Kiss E."/>
            <person name="Kuo A."/>
            <person name="Drula E."/>
            <person name="Kohler A."/>
            <person name="Sanchez-Garcia M."/>
            <person name="Morin E."/>
            <person name="Andreopoulos B."/>
            <person name="Barry K.W."/>
            <person name="Bonito G."/>
            <person name="Buee M."/>
            <person name="Carver A."/>
            <person name="Chen C."/>
            <person name="Cichocki N."/>
            <person name="Clum A."/>
            <person name="Culley D."/>
            <person name="Crous P.W."/>
            <person name="Fauchery L."/>
            <person name="Girlanda M."/>
            <person name="Hayes R.D."/>
            <person name="Keri Z."/>
            <person name="LaButti K."/>
            <person name="Lipzen A."/>
            <person name="Lombard V."/>
            <person name="Magnuson J."/>
            <person name="Maillard F."/>
            <person name="Murat C."/>
            <person name="Nolan M."/>
            <person name="Ohm R.A."/>
            <person name="Pangilinan J."/>
            <person name="Pereira M.F."/>
            <person name="Perotto S."/>
            <person name="Peter M."/>
            <person name="Pfister S."/>
            <person name="Riley R."/>
            <person name="Sitrit Y."/>
            <person name="Stielow J.B."/>
            <person name="Szollosi G."/>
            <person name="Zifcakova L."/>
            <person name="Stursova M."/>
            <person name="Spatafora J.W."/>
            <person name="Tedersoo L."/>
            <person name="Vaario L.M."/>
            <person name="Yamada A."/>
            <person name="Yan M."/>
            <person name="Wang P."/>
            <person name="Xu J."/>
            <person name="Bruns T."/>
            <person name="Baldrian P."/>
            <person name="Vilgalys R."/>
            <person name="Dunand C."/>
            <person name="Henrissat B."/>
            <person name="Grigoriev I.V."/>
            <person name="Hibbett D."/>
            <person name="Nagy L.G."/>
            <person name="Martin F.M."/>
        </authorList>
    </citation>
    <scope>NUCLEOTIDE SEQUENCE</scope>
    <source>
        <strain evidence="4">BED1</strain>
    </source>
</reference>
<dbReference type="Pfam" id="PF06985">
    <property type="entry name" value="HET"/>
    <property type="match status" value="1"/>
</dbReference>
<dbReference type="PANTHER" id="PTHR10622:SF10">
    <property type="entry name" value="HET DOMAIN-CONTAINING PROTEIN"/>
    <property type="match status" value="1"/>
</dbReference>
<dbReference type="PANTHER" id="PTHR10622">
    <property type="entry name" value="HET DOMAIN-CONTAINING PROTEIN"/>
    <property type="match status" value="1"/>
</dbReference>
<dbReference type="Pfam" id="PF00400">
    <property type="entry name" value="WD40"/>
    <property type="match status" value="3"/>
</dbReference>
<dbReference type="EMBL" id="WHUW01000032">
    <property type="protein sequence ID" value="KAF8433655.1"/>
    <property type="molecule type" value="Genomic_DNA"/>
</dbReference>
<dbReference type="AlphaFoldDB" id="A0AAD4BLP1"/>
<dbReference type="InterPro" id="IPR036322">
    <property type="entry name" value="WD40_repeat_dom_sf"/>
</dbReference>
<name>A0AAD4BLP1_BOLED</name>
<dbReference type="SUPFAM" id="SSF48452">
    <property type="entry name" value="TPR-like"/>
    <property type="match status" value="2"/>
</dbReference>
<sequence length="1134" mass="127559">MVHSEDQNSNTEQSSSSSSSLPDNITALDVSPDLSRVAVGSANGTMAIWSIETRVRIVGPLRHRSLSQVSSLKFSPAGGRIASGYLAVGGDDCSIRLWHSQTGAQLESIRNPHSTYSLAWSVDGHRLFAGGPNGSIRCFDVLTRTLVEWRAPPIRDLITLLYVSNSGQFLVSISSGRASAIDIWNILTIPPSRPLRCSKGVYLASVSPDDTRLITVGMGNDIVSWDLSTLIHRTYLSRHLSLSEAYSNPFTYISNAVLEAWKGGYLEEAEKMLGEEIGPEDEYKSQGNLYAHLNRALLRLRRGKWDDALMDVQAMMKFPKNDQVNLIARITEGVARHGQGNCKEAINTFRSTLCDRDIGDLIKCIKSITLLEHPDEMHSETDIDDGLLDGNLLRLVEARKLLLRIRDYHMDTSKDYKRVLALSEAVPDVASLLHLPEAKIISGGLKRPSFSRSPNSGDLNEELESIQTKLSLLSEDFGHEATCHSRYDEAIAWYSEALIFTGCPSDIVNKGLDPTTSSELVGKTAVPLTKNKAVSQHLALLSRCPQCIAHLLAKRSEAKAKLKLLTDALTDAAWAIEIDCSYPWGYERKFAVLHTQGHFEDAVVPKSTAKLRNYSKTIDEISDQINVVFDKSPFVLIDVKDGRLCNQERRRSIFEKDARYYTLVSESSMSTVPDADHIKEVVEGYFCYVMFSHTWEGEEPSFEVVSQTPVYRLGPSLLNQKLRNFCETVRDDYKPYRWSWSDTCCINKTDRDTSKKSIRFMYKWYHNSALTLVLLAYPSNSNPRDSPYLEHNRWMFRAWTLQELLASKAIRLYKRSWELYLNGGNFNHKTLPELQGAMVGAKESLRDDFSPAALTVRQRLYLASTRDATLKVDIAYALIGIFNSDIDVDYTREGETALGLLLQEVVNRQGDTTVLDWIGTPSKFNSALPTNLSVYKPGLYKPGLYKPYELPPIPDDMVNQREIAFHNTLREEAATLHNRLSTLGSPRFADRHLRLPCITFSIIGLKRNTSSSAHGEGTTTYLASIAALGEVQFKTRDTSFSKPLRGRVLFVYQWIRDLLAQTRGHARGGKHTKHTCALRMVIHLEQGFRALLFAEQSDQRYRRVAADEEIFVPARELTSMEDVDVEVLEIWEKS</sequence>
<dbReference type="Gene3D" id="1.25.40.10">
    <property type="entry name" value="Tetratricopeptide repeat domain"/>
    <property type="match status" value="2"/>
</dbReference>
<evidence type="ECO:0000313" key="4">
    <source>
        <dbReference type="EMBL" id="KAF8433655.1"/>
    </source>
</evidence>
<feature type="region of interest" description="Disordered" evidence="2">
    <location>
        <begin position="1"/>
        <end position="25"/>
    </location>
</feature>
<feature type="domain" description="Heterokaryon incompatibility" evidence="3">
    <location>
        <begin position="688"/>
        <end position="781"/>
    </location>
</feature>
<evidence type="ECO:0000256" key="2">
    <source>
        <dbReference type="SAM" id="MobiDB-lite"/>
    </source>
</evidence>
<reference evidence="4" key="1">
    <citation type="submission" date="2019-10" db="EMBL/GenBank/DDBJ databases">
        <authorList>
            <consortium name="DOE Joint Genome Institute"/>
            <person name="Kuo A."/>
            <person name="Miyauchi S."/>
            <person name="Kiss E."/>
            <person name="Drula E."/>
            <person name="Kohler A."/>
            <person name="Sanchez-Garcia M."/>
            <person name="Andreopoulos B."/>
            <person name="Barry K.W."/>
            <person name="Bonito G."/>
            <person name="Buee M."/>
            <person name="Carver A."/>
            <person name="Chen C."/>
            <person name="Cichocki N."/>
            <person name="Clum A."/>
            <person name="Culley D."/>
            <person name="Crous P.W."/>
            <person name="Fauchery L."/>
            <person name="Girlanda M."/>
            <person name="Hayes R."/>
            <person name="Keri Z."/>
            <person name="LaButti K."/>
            <person name="Lipzen A."/>
            <person name="Lombard V."/>
            <person name="Magnuson J."/>
            <person name="Maillard F."/>
            <person name="Morin E."/>
            <person name="Murat C."/>
            <person name="Nolan M."/>
            <person name="Ohm R."/>
            <person name="Pangilinan J."/>
            <person name="Pereira M."/>
            <person name="Perotto S."/>
            <person name="Peter M."/>
            <person name="Riley R."/>
            <person name="Sitrit Y."/>
            <person name="Stielow B."/>
            <person name="Szollosi G."/>
            <person name="Zifcakova L."/>
            <person name="Stursova M."/>
            <person name="Spatafora J.W."/>
            <person name="Tedersoo L."/>
            <person name="Vaario L.-M."/>
            <person name="Yamada A."/>
            <person name="Yan M."/>
            <person name="Wang P."/>
            <person name="Xu J."/>
            <person name="Bruns T."/>
            <person name="Baldrian P."/>
            <person name="Vilgalys R."/>
            <person name="Henrissat B."/>
            <person name="Grigoriev I.V."/>
            <person name="Hibbett D."/>
            <person name="Nagy L.G."/>
            <person name="Martin F.M."/>
        </authorList>
    </citation>
    <scope>NUCLEOTIDE SEQUENCE</scope>
    <source>
        <strain evidence="4">BED1</strain>
    </source>
</reference>
<dbReference type="Proteomes" id="UP001194468">
    <property type="component" value="Unassembled WGS sequence"/>
</dbReference>
<keyword evidence="5" id="KW-1185">Reference proteome</keyword>
<organism evidence="4 5">
    <name type="scientific">Boletus edulis BED1</name>
    <dbReference type="NCBI Taxonomy" id="1328754"/>
    <lineage>
        <taxon>Eukaryota</taxon>
        <taxon>Fungi</taxon>
        <taxon>Dikarya</taxon>
        <taxon>Basidiomycota</taxon>
        <taxon>Agaricomycotina</taxon>
        <taxon>Agaricomycetes</taxon>
        <taxon>Agaricomycetidae</taxon>
        <taxon>Boletales</taxon>
        <taxon>Boletineae</taxon>
        <taxon>Boletaceae</taxon>
        <taxon>Boletoideae</taxon>
        <taxon>Boletus</taxon>
    </lineage>
</organism>
<dbReference type="InterPro" id="IPR011990">
    <property type="entry name" value="TPR-like_helical_dom_sf"/>
</dbReference>
<dbReference type="InterPro" id="IPR010730">
    <property type="entry name" value="HET"/>
</dbReference>